<feature type="transmembrane region" description="Helical" evidence="1">
    <location>
        <begin position="211"/>
        <end position="233"/>
    </location>
</feature>
<dbReference type="OrthoDB" id="9976952at2759"/>
<reference evidence="2 3" key="1">
    <citation type="journal article" date="2013" name="Genome Biol.">
        <title>Genome of Acanthamoeba castellanii highlights extensive lateral gene transfer and early evolution of tyrosine kinase signaling.</title>
        <authorList>
            <person name="Clarke M."/>
            <person name="Lohan A.J."/>
            <person name="Liu B."/>
            <person name="Lagkouvardos I."/>
            <person name="Roy S."/>
            <person name="Zafar N."/>
            <person name="Bertelli C."/>
            <person name="Schilde C."/>
            <person name="Kianianmomeni A."/>
            <person name="Burglin T.R."/>
            <person name="Frech C."/>
            <person name="Turcotte B."/>
            <person name="Kopec K.O."/>
            <person name="Synnott J.M."/>
            <person name="Choo C."/>
            <person name="Paponov I."/>
            <person name="Finkler A."/>
            <person name="Soon Heng Tan C."/>
            <person name="Hutchins A.P."/>
            <person name="Weinmeier T."/>
            <person name="Rattei T."/>
            <person name="Chu J.S."/>
            <person name="Gimenez G."/>
            <person name="Irimia M."/>
            <person name="Rigden D.J."/>
            <person name="Fitzpatrick D.A."/>
            <person name="Lorenzo-Morales J."/>
            <person name="Bateman A."/>
            <person name="Chiu C.H."/>
            <person name="Tang P."/>
            <person name="Hegemann P."/>
            <person name="Fromm H."/>
            <person name="Raoult D."/>
            <person name="Greub G."/>
            <person name="Miranda-Saavedra D."/>
            <person name="Chen N."/>
            <person name="Nash P."/>
            <person name="Ginger M.L."/>
            <person name="Horn M."/>
            <person name="Schaap P."/>
            <person name="Caler L."/>
            <person name="Loftus B."/>
        </authorList>
    </citation>
    <scope>NUCLEOTIDE SEQUENCE [LARGE SCALE GENOMIC DNA]</scope>
    <source>
        <strain evidence="2 3">Neff</strain>
    </source>
</reference>
<dbReference type="EMBL" id="KB008006">
    <property type="protein sequence ID" value="ELR16148.1"/>
    <property type="molecule type" value="Genomic_DNA"/>
</dbReference>
<dbReference type="KEGG" id="acan:ACA1_177570"/>
<proteinExistence type="predicted"/>
<feature type="transmembrane region" description="Helical" evidence="1">
    <location>
        <begin position="55"/>
        <end position="72"/>
    </location>
</feature>
<organism evidence="2 3">
    <name type="scientific">Acanthamoeba castellanii (strain ATCC 30010 / Neff)</name>
    <dbReference type="NCBI Taxonomy" id="1257118"/>
    <lineage>
        <taxon>Eukaryota</taxon>
        <taxon>Amoebozoa</taxon>
        <taxon>Discosea</taxon>
        <taxon>Longamoebia</taxon>
        <taxon>Centramoebida</taxon>
        <taxon>Acanthamoebidae</taxon>
        <taxon>Acanthamoeba</taxon>
    </lineage>
</organism>
<gene>
    <name evidence="2" type="ORF">ACA1_177570</name>
</gene>
<dbReference type="AlphaFoldDB" id="L8GU63"/>
<dbReference type="GeneID" id="14916843"/>
<keyword evidence="1" id="KW-0812">Transmembrane</keyword>
<evidence type="ECO:0000256" key="1">
    <source>
        <dbReference type="SAM" id="Phobius"/>
    </source>
</evidence>
<dbReference type="VEuPathDB" id="AmoebaDB:ACA1_177570"/>
<dbReference type="Proteomes" id="UP000011083">
    <property type="component" value="Unassembled WGS sequence"/>
</dbReference>
<evidence type="ECO:0000313" key="3">
    <source>
        <dbReference type="Proteomes" id="UP000011083"/>
    </source>
</evidence>
<sequence length="287" mass="31460">MATAAWSTVFRLWARKLEGALGLNNGGGLSFVVDDSNPCSVAWTFGDSFTITDPSLIPTCLLAALVGLYGFRTISQHSNTRGHVVYAMSFLMFACMMTDAMFVHCFLASQKTLLSYLVGLIDVGLTSSIGLSFLYNGLVDVGVMKENTLSSFVVMFGSYALIFCAWVYEFQHSIRDGFLILYLGIIMVGCGSYCITQVYSLYKMGRWEGSGWLGVAGLAGGVGVAAIFTNTWLCTNVSPYLSGEFVWFLLSDVAMWGILNYFLNHQVALTPTKEKDQVTYNKLTSQV</sequence>
<evidence type="ECO:0000313" key="2">
    <source>
        <dbReference type="EMBL" id="ELR16148.1"/>
    </source>
</evidence>
<keyword evidence="1" id="KW-0472">Membrane</keyword>
<keyword evidence="1" id="KW-1133">Transmembrane helix</keyword>
<feature type="transmembrane region" description="Helical" evidence="1">
    <location>
        <begin position="147"/>
        <end position="168"/>
    </location>
</feature>
<keyword evidence="3" id="KW-1185">Reference proteome</keyword>
<feature type="transmembrane region" description="Helical" evidence="1">
    <location>
        <begin position="180"/>
        <end position="199"/>
    </location>
</feature>
<name>L8GU63_ACACF</name>
<feature type="transmembrane region" description="Helical" evidence="1">
    <location>
        <begin position="245"/>
        <end position="263"/>
    </location>
</feature>
<feature type="transmembrane region" description="Helical" evidence="1">
    <location>
        <begin position="84"/>
        <end position="107"/>
    </location>
</feature>
<protein>
    <recommendedName>
        <fullName evidence="4">Transmembrane protein</fullName>
    </recommendedName>
</protein>
<feature type="transmembrane region" description="Helical" evidence="1">
    <location>
        <begin position="113"/>
        <end position="135"/>
    </location>
</feature>
<accession>L8GU63</accession>
<dbReference type="RefSeq" id="XP_004338161.1">
    <property type="nucleotide sequence ID" value="XM_004338113.1"/>
</dbReference>
<evidence type="ECO:0008006" key="4">
    <source>
        <dbReference type="Google" id="ProtNLM"/>
    </source>
</evidence>
<dbReference type="OMA" id="HEGESEF"/>